<dbReference type="SUPFAM" id="SSF50729">
    <property type="entry name" value="PH domain-like"/>
    <property type="match status" value="1"/>
</dbReference>
<accession>A0AAV7JVD7</accession>
<evidence type="ECO:0000313" key="5">
    <source>
        <dbReference type="Proteomes" id="UP001165289"/>
    </source>
</evidence>
<dbReference type="InterPro" id="IPR001331">
    <property type="entry name" value="GDS_CDC24_CS"/>
</dbReference>
<dbReference type="PROSITE" id="PS50172">
    <property type="entry name" value="BRCT"/>
    <property type="match status" value="2"/>
</dbReference>
<dbReference type="SMART" id="SM00325">
    <property type="entry name" value="RhoGEF"/>
    <property type="match status" value="1"/>
</dbReference>
<dbReference type="InterPro" id="IPR011993">
    <property type="entry name" value="PH-like_dom_sf"/>
</dbReference>
<dbReference type="PROSITE" id="PS00741">
    <property type="entry name" value="DH_1"/>
    <property type="match status" value="1"/>
</dbReference>
<dbReference type="InterPro" id="IPR026817">
    <property type="entry name" value="Ect2"/>
</dbReference>
<evidence type="ECO:0000313" key="4">
    <source>
        <dbReference type="EMBL" id="KAI6652767.1"/>
    </source>
</evidence>
<dbReference type="GO" id="GO:0005634">
    <property type="term" value="C:nucleus"/>
    <property type="evidence" value="ECO:0007669"/>
    <property type="project" value="InterPro"/>
</dbReference>
<dbReference type="GO" id="GO:0005085">
    <property type="term" value="F:guanyl-nucleotide exchange factor activity"/>
    <property type="evidence" value="ECO:0007669"/>
    <property type="project" value="InterPro"/>
</dbReference>
<dbReference type="Proteomes" id="UP001165289">
    <property type="component" value="Unassembled WGS sequence"/>
</dbReference>
<keyword evidence="5" id="KW-1185">Reference proteome</keyword>
<dbReference type="InterPro" id="IPR036420">
    <property type="entry name" value="BRCT_dom_sf"/>
</dbReference>
<dbReference type="GO" id="GO:0005938">
    <property type="term" value="C:cell cortex"/>
    <property type="evidence" value="ECO:0007669"/>
    <property type="project" value="TreeGrafter"/>
</dbReference>
<dbReference type="AlphaFoldDB" id="A0AAV7JVD7"/>
<dbReference type="Pfam" id="PF21242">
    <property type="entry name" value="ECT2_PH"/>
    <property type="match status" value="1"/>
</dbReference>
<evidence type="ECO:0000259" key="2">
    <source>
        <dbReference type="PROSITE" id="PS50010"/>
    </source>
</evidence>
<dbReference type="Pfam" id="PF21243">
    <property type="entry name" value="ECT2_BRCT0"/>
    <property type="match status" value="1"/>
</dbReference>
<evidence type="ECO:0000256" key="1">
    <source>
        <dbReference type="SAM" id="MobiDB-lite"/>
    </source>
</evidence>
<organism evidence="4 5">
    <name type="scientific">Oopsacas minuta</name>
    <dbReference type="NCBI Taxonomy" id="111878"/>
    <lineage>
        <taxon>Eukaryota</taxon>
        <taxon>Metazoa</taxon>
        <taxon>Porifera</taxon>
        <taxon>Hexactinellida</taxon>
        <taxon>Hexasterophora</taxon>
        <taxon>Lyssacinosida</taxon>
        <taxon>Leucopsacidae</taxon>
        <taxon>Oopsacas</taxon>
    </lineage>
</organism>
<dbReference type="InterPro" id="IPR049395">
    <property type="entry name" value="ECT2_PH"/>
</dbReference>
<feature type="domain" description="BRCT" evidence="3">
    <location>
        <begin position="227"/>
        <end position="320"/>
    </location>
</feature>
<reference evidence="4 5" key="1">
    <citation type="journal article" date="2023" name="BMC Biol.">
        <title>The compact genome of the sponge Oopsacas minuta (Hexactinellida) is lacking key metazoan core genes.</title>
        <authorList>
            <person name="Santini S."/>
            <person name="Schenkelaars Q."/>
            <person name="Jourda C."/>
            <person name="Duchesne M."/>
            <person name="Belahbib H."/>
            <person name="Rocher C."/>
            <person name="Selva M."/>
            <person name="Riesgo A."/>
            <person name="Vervoort M."/>
            <person name="Leys S.P."/>
            <person name="Kodjabachian L."/>
            <person name="Le Bivic A."/>
            <person name="Borchiellini C."/>
            <person name="Claverie J.M."/>
            <person name="Renard E."/>
        </authorList>
    </citation>
    <scope>NUCLEOTIDE SEQUENCE [LARGE SCALE GENOMIC DNA]</scope>
    <source>
        <strain evidence="4">SPO-2</strain>
    </source>
</reference>
<dbReference type="InterPro" id="IPR000219">
    <property type="entry name" value="DH_dom"/>
</dbReference>
<name>A0AAV7JVD7_9METZ</name>
<dbReference type="Gene3D" id="2.30.29.30">
    <property type="entry name" value="Pleckstrin-homology domain (PH domain)/Phosphotyrosine-binding domain (PTB)"/>
    <property type="match status" value="1"/>
</dbReference>
<dbReference type="CDD" id="cd00160">
    <property type="entry name" value="RhoGEF"/>
    <property type="match status" value="1"/>
</dbReference>
<dbReference type="InterPro" id="IPR001357">
    <property type="entry name" value="BRCT_dom"/>
</dbReference>
<dbReference type="SUPFAM" id="SSF52113">
    <property type="entry name" value="BRCT domain"/>
    <property type="match status" value="2"/>
</dbReference>
<dbReference type="EMBL" id="JAKMXF010000297">
    <property type="protein sequence ID" value="KAI6652767.1"/>
    <property type="molecule type" value="Genomic_DNA"/>
</dbReference>
<dbReference type="GO" id="GO:2000431">
    <property type="term" value="P:regulation of cytokinesis, actomyosin contractile ring assembly"/>
    <property type="evidence" value="ECO:0007669"/>
    <property type="project" value="InterPro"/>
</dbReference>
<dbReference type="PROSITE" id="PS50010">
    <property type="entry name" value="DH_2"/>
    <property type="match status" value="1"/>
</dbReference>
<dbReference type="Gene3D" id="3.40.50.10190">
    <property type="entry name" value="BRCT domain"/>
    <property type="match status" value="3"/>
</dbReference>
<comment type="caution">
    <text evidence="4">The sequence shown here is derived from an EMBL/GenBank/DDBJ whole genome shotgun (WGS) entry which is preliminary data.</text>
</comment>
<dbReference type="SMART" id="SM00292">
    <property type="entry name" value="BRCT"/>
    <property type="match status" value="3"/>
</dbReference>
<dbReference type="GO" id="GO:0035556">
    <property type="term" value="P:intracellular signal transduction"/>
    <property type="evidence" value="ECO:0007669"/>
    <property type="project" value="InterPro"/>
</dbReference>
<feature type="region of interest" description="Disordered" evidence="1">
    <location>
        <begin position="852"/>
        <end position="875"/>
    </location>
</feature>
<feature type="domain" description="BRCT" evidence="3">
    <location>
        <begin position="133"/>
        <end position="211"/>
    </location>
</feature>
<dbReference type="Pfam" id="PF12738">
    <property type="entry name" value="PTCB-BRCT"/>
    <property type="match status" value="1"/>
</dbReference>
<sequence length="875" mass="99085">MSADIENGVDAPLSSHSLQPTDKIYSKCVKVPVNFNDKFLCLVNGTSLGEMKSDTQEAERHVKERGLEVIQSPDGTNLPDTVPDNSEIVFVLENFESTEYQNLSKTGLPIITPNVVRSCVLRQVDVPFPIRPMLSAHMYGLTIIFTGFREQARLDDLVKKVHLMGGAVRKEVGMGVTHLVAYSVLGTKYQLALSFGTSMMSEKWVQQVFERVGDPKASALDEEFSRYTLSPFTGLTLWFYGFSDEDRLTMEKMAAESGAVIINESDGSTTGIVKATHCVMGEVTPEAILNVSSKIRLVNQEWFWESIRMEACADDALYSLRENKRHSRSKPRAKHRRHFRNSNVSTSLHEASVLTLSPATPLIDASAADLDPRAEQDASRRHIAVELLQTEENFVNILDVIINSFKRPIDQTDQRGGPVLSGEYSKTIFGNLEDIYETHKRFKHSLEERIDSWDPNSMIGQVVLEHAEAFSKVYPPFTNFYETGKNMLEKCRQQFPRFHAFLKVVEAKPECLRQSLVDLLIQPVQRLPRLILLLQELSKHTSDDHPDSNMLVQAISKLKSVMEYINEDKRKTQIQMQMFEIVREIQDCPPDLLASHRHFITKLDFVEPQSPADTVYTFFLFNDYFEIAKNRAGMGKKVAHGKTQYKHNKYLHLSFVQVVIDVKDMPDYTTQNTFAILNGVLGTVMLFRIVQSEHTKEEFIKILCKTIVESRGLSDACEDPNELLMSYTWQQLQPSVANESQARALIGNSPFKLSLKRVFDKTKKVHRVFSQKIDRSKQQKRTRSKFGQGMLDGIPDLADDVSESSMATPHNLQHSLSSNFTPGPIAKLHFCEEPDPNDSLISLVPTLNYGEVPPSSKRVATNDEILDQQGRTTRL</sequence>
<evidence type="ECO:0000259" key="3">
    <source>
        <dbReference type="PROSITE" id="PS50172"/>
    </source>
</evidence>
<dbReference type="Pfam" id="PF00621">
    <property type="entry name" value="RhoGEF"/>
    <property type="match status" value="1"/>
</dbReference>
<dbReference type="GO" id="GO:0000281">
    <property type="term" value="P:mitotic cytokinesis"/>
    <property type="evidence" value="ECO:0007669"/>
    <property type="project" value="TreeGrafter"/>
</dbReference>
<gene>
    <name evidence="4" type="ORF">LOD99_4153</name>
</gene>
<proteinExistence type="predicted"/>
<feature type="domain" description="DH" evidence="2">
    <location>
        <begin position="379"/>
        <end position="568"/>
    </location>
</feature>
<dbReference type="Pfam" id="PF00533">
    <property type="entry name" value="BRCT"/>
    <property type="match status" value="1"/>
</dbReference>
<dbReference type="Gene3D" id="1.20.900.10">
    <property type="entry name" value="Dbl homology (DH) domain"/>
    <property type="match status" value="1"/>
</dbReference>
<protein>
    <submittedName>
        <fullName evidence="4">Protein ECT2 isoform X2</fullName>
    </submittedName>
</protein>
<dbReference type="InterPro" id="IPR035899">
    <property type="entry name" value="DBL_dom_sf"/>
</dbReference>
<dbReference type="PANTHER" id="PTHR16777:SF2">
    <property type="entry name" value="PROTEIN ECT2"/>
    <property type="match status" value="1"/>
</dbReference>
<dbReference type="GO" id="GO:0005096">
    <property type="term" value="F:GTPase activator activity"/>
    <property type="evidence" value="ECO:0007669"/>
    <property type="project" value="InterPro"/>
</dbReference>
<dbReference type="InterPro" id="IPR049396">
    <property type="entry name" value="ECT2_BRCT0"/>
</dbReference>
<dbReference type="PANTHER" id="PTHR16777">
    <property type="entry name" value="PROTEIN ECT2"/>
    <property type="match status" value="1"/>
</dbReference>
<dbReference type="SUPFAM" id="SSF48065">
    <property type="entry name" value="DBL homology domain (DH-domain)"/>
    <property type="match status" value="1"/>
</dbReference>